<evidence type="ECO:0000256" key="1">
    <source>
        <dbReference type="ARBA" id="ARBA00000082"/>
    </source>
</evidence>
<accession>A0A7R9TT23</accession>
<comment type="catalytic activity">
    <reaction evidence="1">
        <text>a 2'-deoxyribonucleoside 5'-diphosphate + ATP = a 2'-deoxyribonucleoside 5'-triphosphate + ADP</text>
        <dbReference type="Rhea" id="RHEA:44640"/>
        <dbReference type="ChEBI" id="CHEBI:30616"/>
        <dbReference type="ChEBI" id="CHEBI:61560"/>
        <dbReference type="ChEBI" id="CHEBI:73316"/>
        <dbReference type="ChEBI" id="CHEBI:456216"/>
        <dbReference type="EC" id="2.7.4.6"/>
    </reaction>
</comment>
<evidence type="ECO:0000256" key="2">
    <source>
        <dbReference type="ARBA" id="ARBA00000937"/>
    </source>
</evidence>
<evidence type="ECO:0008006" key="4">
    <source>
        <dbReference type="Google" id="ProtNLM"/>
    </source>
</evidence>
<sequence length="306" mass="33435">MTTKNSAFVFIKPHAVTPKVEKLVSETLAAKGITILKEGKIASEEIDSKKLIDQHYYAIASKATILKPNELNVPADKFKAQFGLDWQTALDEGKVFNAMDACEKLGLDADGLDKEWAKCKKAGKMIKFGGGFYCGLLEIEGKEPIYAFNGFFMSMRSKFTAPGLNIHYYVVEWDADQCPWADFRGKVLGPTDPAEAPADSLRGIINADWEALGLTSAPNVGDNGVHASASPFEGLAERLNWVGAKLEEDGFGKELLRLGVPEKYIRDGTVDPQVMCEDGSKGSLFDQLEDLDSEACAQKLLKLSSL</sequence>
<dbReference type="Gene3D" id="3.30.70.141">
    <property type="entry name" value="Nucleoside diphosphate kinase-like domain"/>
    <property type="match status" value="1"/>
</dbReference>
<proteinExistence type="predicted"/>
<organism evidence="3">
    <name type="scientific">Prasinoderma coloniale</name>
    <dbReference type="NCBI Taxonomy" id="156133"/>
    <lineage>
        <taxon>Eukaryota</taxon>
        <taxon>Viridiplantae</taxon>
        <taxon>Prasinodermophyta</taxon>
        <taxon>Prasinodermophyceae</taxon>
        <taxon>Prasinodermales</taxon>
        <taxon>Prasinodermaceae</taxon>
        <taxon>Prasinoderma</taxon>
    </lineage>
</organism>
<dbReference type="InterPro" id="IPR036850">
    <property type="entry name" value="NDK-like_dom_sf"/>
</dbReference>
<dbReference type="SUPFAM" id="SSF54919">
    <property type="entry name" value="Nucleoside diphosphate kinase, NDK"/>
    <property type="match status" value="1"/>
</dbReference>
<comment type="catalytic activity">
    <reaction evidence="2">
        <text>a ribonucleoside 5'-diphosphate + ATP = a ribonucleoside 5'-triphosphate + ADP</text>
        <dbReference type="Rhea" id="RHEA:18113"/>
        <dbReference type="ChEBI" id="CHEBI:30616"/>
        <dbReference type="ChEBI" id="CHEBI:57930"/>
        <dbReference type="ChEBI" id="CHEBI:61557"/>
        <dbReference type="ChEBI" id="CHEBI:456216"/>
        <dbReference type="EC" id="2.7.4.6"/>
    </reaction>
</comment>
<dbReference type="EMBL" id="HBDZ01011330">
    <property type="protein sequence ID" value="CAD8244443.1"/>
    <property type="molecule type" value="Transcribed_RNA"/>
</dbReference>
<gene>
    <name evidence="3" type="ORF">PCOL08062_LOCUS8635</name>
</gene>
<protein>
    <recommendedName>
        <fullName evidence="4">Nucleoside-diphosphate kinase</fullName>
    </recommendedName>
</protein>
<name>A0A7R9TT23_9VIRI</name>
<evidence type="ECO:0000313" key="3">
    <source>
        <dbReference type="EMBL" id="CAD8244443.1"/>
    </source>
</evidence>
<dbReference type="AlphaFoldDB" id="A0A7R9TT23"/>
<dbReference type="GO" id="GO:0004550">
    <property type="term" value="F:nucleoside diphosphate kinase activity"/>
    <property type="evidence" value="ECO:0007669"/>
    <property type="project" value="UniProtKB-EC"/>
</dbReference>
<reference evidence="3" key="1">
    <citation type="submission" date="2021-01" db="EMBL/GenBank/DDBJ databases">
        <authorList>
            <person name="Corre E."/>
            <person name="Pelletier E."/>
            <person name="Niang G."/>
            <person name="Scheremetjew M."/>
            <person name="Finn R."/>
            <person name="Kale V."/>
            <person name="Holt S."/>
            <person name="Cochrane G."/>
            <person name="Meng A."/>
            <person name="Brown T."/>
            <person name="Cohen L."/>
        </authorList>
    </citation>
    <scope>NUCLEOTIDE SEQUENCE</scope>
    <source>
        <strain evidence="3">CCMP1413</strain>
    </source>
</reference>